<dbReference type="AlphaFoldDB" id="A0ABD3SW98"/>
<proteinExistence type="predicted"/>
<protein>
    <submittedName>
        <fullName evidence="1">Uncharacterized protein</fullName>
    </submittedName>
</protein>
<dbReference type="EMBL" id="JBJXBP010000005">
    <property type="protein sequence ID" value="KAL3828887.1"/>
    <property type="molecule type" value="Genomic_DNA"/>
</dbReference>
<evidence type="ECO:0000313" key="2">
    <source>
        <dbReference type="Proteomes" id="UP001634393"/>
    </source>
</evidence>
<gene>
    <name evidence="1" type="ORF">ACJIZ3_017689</name>
</gene>
<evidence type="ECO:0000313" key="1">
    <source>
        <dbReference type="EMBL" id="KAL3828887.1"/>
    </source>
</evidence>
<reference evidence="1 2" key="1">
    <citation type="submission" date="2024-12" db="EMBL/GenBank/DDBJ databases">
        <title>The unique morphological basis and parallel evolutionary history of personate flowers in Penstemon.</title>
        <authorList>
            <person name="Depatie T.H."/>
            <person name="Wessinger C.A."/>
        </authorList>
    </citation>
    <scope>NUCLEOTIDE SEQUENCE [LARGE SCALE GENOMIC DNA]</scope>
    <source>
        <strain evidence="1">WTNN_2</strain>
        <tissue evidence="1">Leaf</tissue>
    </source>
</reference>
<accession>A0ABD3SW98</accession>
<organism evidence="1 2">
    <name type="scientific">Penstemon smallii</name>
    <dbReference type="NCBI Taxonomy" id="265156"/>
    <lineage>
        <taxon>Eukaryota</taxon>
        <taxon>Viridiplantae</taxon>
        <taxon>Streptophyta</taxon>
        <taxon>Embryophyta</taxon>
        <taxon>Tracheophyta</taxon>
        <taxon>Spermatophyta</taxon>
        <taxon>Magnoliopsida</taxon>
        <taxon>eudicotyledons</taxon>
        <taxon>Gunneridae</taxon>
        <taxon>Pentapetalae</taxon>
        <taxon>asterids</taxon>
        <taxon>lamiids</taxon>
        <taxon>Lamiales</taxon>
        <taxon>Plantaginaceae</taxon>
        <taxon>Cheloneae</taxon>
        <taxon>Penstemon</taxon>
    </lineage>
</organism>
<keyword evidence="2" id="KW-1185">Reference proteome</keyword>
<dbReference type="Proteomes" id="UP001634393">
    <property type="component" value="Unassembled WGS sequence"/>
</dbReference>
<comment type="caution">
    <text evidence="1">The sequence shown here is derived from an EMBL/GenBank/DDBJ whole genome shotgun (WGS) entry which is preliminary data.</text>
</comment>
<sequence>MIECLLPRVHYLWKLNAYFMWTEKVNKIMWKSRAVIGDFGQKGIECAHFPRSLLGSSYQPIDLSDDEDALILTPISMYGDDADSEAAAPPIEEVNPLAIVPYEGPSHGADDNVNGGGDLTEPQVWVFFI</sequence>
<name>A0ABD3SW98_9LAMI</name>